<evidence type="ECO:0000313" key="1">
    <source>
        <dbReference type="EMBL" id="MEL0630576.1"/>
    </source>
</evidence>
<dbReference type="Gene3D" id="3.40.50.720">
    <property type="entry name" value="NAD(P)-binding Rossmann-like Domain"/>
    <property type="match status" value="1"/>
</dbReference>
<accession>A0ABU9GTJ9</accession>
<dbReference type="Proteomes" id="UP001369082">
    <property type="component" value="Unassembled WGS sequence"/>
</dbReference>
<dbReference type="PANTHER" id="PTHR13812:SF19">
    <property type="entry name" value="KETIMINE REDUCTASE MU-CRYSTALLIN"/>
    <property type="match status" value="1"/>
</dbReference>
<keyword evidence="2" id="KW-1185">Reference proteome</keyword>
<dbReference type="InterPro" id="IPR023401">
    <property type="entry name" value="ODC_N"/>
</dbReference>
<sequence>MIPFINAENVESKLKWQDLCAALSNGHKASRADIDDILFKNGDNALLSRAAWIKNKGIGIKTATIFPDNAKQSPAIPSVHAIFTLFNDQTGIPLAIIDGKLVTKWKTAGDSALGAKLLARPDSKVLTVIGAGAVASSIIDAYRALFPNLEKVQIWNRTFEKAQKLATEKQAVAIQDISTALSNADIISSSTMATSPFIMGDWVKPGTHVDLIGAYRPDMREADDSLLIKSRIFVDARETAVHDIGELATPLKASVIEEDDIIADFYQLCNGAIGRKTDQEITLFKNGGGAHLDLMTALYIMSMN</sequence>
<dbReference type="InterPro" id="IPR003462">
    <property type="entry name" value="ODC_Mu_crystall"/>
</dbReference>
<name>A0ABU9GTJ9_9GAMM</name>
<dbReference type="SUPFAM" id="SSF51735">
    <property type="entry name" value="NAD(P)-binding Rossmann-fold domains"/>
    <property type="match status" value="1"/>
</dbReference>
<dbReference type="PIRSF" id="PIRSF001439">
    <property type="entry name" value="CryM"/>
    <property type="match status" value="1"/>
</dbReference>
<dbReference type="PANTHER" id="PTHR13812">
    <property type="entry name" value="KETIMINE REDUCTASE MU-CRYSTALLIN"/>
    <property type="match status" value="1"/>
</dbReference>
<gene>
    <name evidence="1" type="ORF">V6256_13250</name>
</gene>
<organism evidence="1 2">
    <name type="scientific">Psychromonas aquatilis</name>
    <dbReference type="NCBI Taxonomy" id="2005072"/>
    <lineage>
        <taxon>Bacteria</taxon>
        <taxon>Pseudomonadati</taxon>
        <taxon>Pseudomonadota</taxon>
        <taxon>Gammaproteobacteria</taxon>
        <taxon>Alteromonadales</taxon>
        <taxon>Psychromonadaceae</taxon>
        <taxon>Psychromonas</taxon>
    </lineage>
</organism>
<dbReference type="RefSeq" id="WP_341598703.1">
    <property type="nucleotide sequence ID" value="NZ_JBAKAZ010000065.1"/>
</dbReference>
<dbReference type="InterPro" id="IPR036291">
    <property type="entry name" value="NAD(P)-bd_dom_sf"/>
</dbReference>
<dbReference type="EMBL" id="JBAKAZ010000065">
    <property type="protein sequence ID" value="MEL0630576.1"/>
    <property type="molecule type" value="Genomic_DNA"/>
</dbReference>
<dbReference type="Pfam" id="PF02423">
    <property type="entry name" value="OCD_Mu_crystall"/>
    <property type="match status" value="1"/>
</dbReference>
<dbReference type="Gene3D" id="3.30.1780.10">
    <property type="entry name" value="ornithine cyclodeaminase, domain 1"/>
    <property type="match status" value="1"/>
</dbReference>
<proteinExistence type="predicted"/>
<reference evidence="1 2" key="1">
    <citation type="submission" date="2024-02" db="EMBL/GenBank/DDBJ databases">
        <title>Bacteria isolated from the canopy kelp, Nereocystis luetkeana.</title>
        <authorList>
            <person name="Pfister C.A."/>
            <person name="Younker I.T."/>
            <person name="Light S.H."/>
        </authorList>
    </citation>
    <scope>NUCLEOTIDE SEQUENCE [LARGE SCALE GENOMIC DNA]</scope>
    <source>
        <strain evidence="1 2">TI.1.05</strain>
    </source>
</reference>
<comment type="caution">
    <text evidence="1">The sequence shown here is derived from an EMBL/GenBank/DDBJ whole genome shotgun (WGS) entry which is preliminary data.</text>
</comment>
<protein>
    <recommendedName>
        <fullName evidence="3">Ornithine cyclodeaminase</fullName>
    </recommendedName>
</protein>
<evidence type="ECO:0008006" key="3">
    <source>
        <dbReference type="Google" id="ProtNLM"/>
    </source>
</evidence>
<evidence type="ECO:0000313" key="2">
    <source>
        <dbReference type="Proteomes" id="UP001369082"/>
    </source>
</evidence>